<comment type="caution">
    <text evidence="9">The sequence shown here is derived from an EMBL/GenBank/DDBJ whole genome shotgun (WGS) entry which is preliminary data.</text>
</comment>
<dbReference type="InterPro" id="IPR053927">
    <property type="entry name" value="FlgK_helical"/>
</dbReference>
<evidence type="ECO:0000259" key="8">
    <source>
        <dbReference type="Pfam" id="PF22638"/>
    </source>
</evidence>
<evidence type="ECO:0000256" key="4">
    <source>
        <dbReference type="ARBA" id="ARBA00016244"/>
    </source>
</evidence>
<dbReference type="GO" id="GO:0009424">
    <property type="term" value="C:bacterial-type flagellum hook"/>
    <property type="evidence" value="ECO:0007669"/>
    <property type="project" value="InterPro"/>
</dbReference>
<dbReference type="GO" id="GO:0005198">
    <property type="term" value="F:structural molecule activity"/>
    <property type="evidence" value="ECO:0007669"/>
    <property type="project" value="InterPro"/>
</dbReference>
<keyword evidence="5" id="KW-0964">Secreted</keyword>
<keyword evidence="10" id="KW-1185">Reference proteome</keyword>
<dbReference type="EMBL" id="LGYO01000011">
    <property type="protein sequence ID" value="KNZ42650.1"/>
    <property type="molecule type" value="Genomic_DNA"/>
</dbReference>
<dbReference type="GO" id="GO:0005576">
    <property type="term" value="C:extracellular region"/>
    <property type="evidence" value="ECO:0007669"/>
    <property type="project" value="UniProtKB-SubCell"/>
</dbReference>
<proteinExistence type="inferred from homology"/>
<dbReference type="SUPFAM" id="SSF64518">
    <property type="entry name" value="Phase 1 flagellin"/>
    <property type="match status" value="1"/>
</dbReference>
<accession>A0A0L6U4A7</accession>
<dbReference type="PANTHER" id="PTHR30033:SF1">
    <property type="entry name" value="FLAGELLAR HOOK-ASSOCIATED PROTEIN 1"/>
    <property type="match status" value="1"/>
</dbReference>
<dbReference type="InterPro" id="IPR001444">
    <property type="entry name" value="Flag_bb_rod_N"/>
</dbReference>
<dbReference type="NCBIfam" id="TIGR02492">
    <property type="entry name" value="flgK_ends"/>
    <property type="match status" value="1"/>
</dbReference>
<organism evidence="9 10">
    <name type="scientific">Acetobacterium bakii</name>
    <dbReference type="NCBI Taxonomy" id="52689"/>
    <lineage>
        <taxon>Bacteria</taxon>
        <taxon>Bacillati</taxon>
        <taxon>Bacillota</taxon>
        <taxon>Clostridia</taxon>
        <taxon>Eubacteriales</taxon>
        <taxon>Eubacteriaceae</taxon>
        <taxon>Acetobacterium</taxon>
    </lineage>
</organism>
<evidence type="ECO:0000256" key="6">
    <source>
        <dbReference type="ARBA" id="ARBA00023143"/>
    </source>
</evidence>
<keyword evidence="6" id="KW-0975">Bacterial flagellum</keyword>
<evidence type="ECO:0000313" key="9">
    <source>
        <dbReference type="EMBL" id="KNZ42650.1"/>
    </source>
</evidence>
<dbReference type="InterPro" id="IPR002371">
    <property type="entry name" value="FlgK"/>
</dbReference>
<gene>
    <name evidence="9" type="ORF">AKG39_05800</name>
</gene>
<dbReference type="RefSeq" id="WP_050739417.1">
    <property type="nucleotide sequence ID" value="NZ_LGYO01000011.1"/>
</dbReference>
<dbReference type="GO" id="GO:0044780">
    <property type="term" value="P:bacterial-type flagellum assembly"/>
    <property type="evidence" value="ECO:0007669"/>
    <property type="project" value="InterPro"/>
</dbReference>
<feature type="domain" description="Flagellar basal body rod protein N-terminal" evidence="7">
    <location>
        <begin position="10"/>
        <end position="37"/>
    </location>
</feature>
<sequence>MASTFSAFHVASRAMEASQATINVTGNNIANINTDGYSRQRVDINSITSSGGVQKYANPKVSTGLGAKAVGTSQIRDPFLDARFRSQNAETSRYQTMVSGLSDLESVLDEAQTDGLQNELSNFITDLQSFSETPTSSDIAQVIRTSAQKVTQIINMYANQIKEVRTQQVKDLGVVVENDFNAIVKSIANLNDQVQKEEIYGNTPNELYDQRNLLIDKLSGIANIKVTTNPEKISENLSIDRLSISLVDPNTGTSIGLVDNNLFNTLSVKDQDDKVVLSLNSSFTLAGSTPVDNNDITEFISDGAIKGYVDLINGKGTFADIVQGENDARGIPYYEKTMDVFAAKFADVFNRINSINDPLNSTDPPTEPLFTNSDGTTTNITAKDIQVSSAWLKDPMEIKTTNNPIGTPGSADNVLRMISAMSKDQEFKKDSNALFFNGSFNEYLTGQLGDVAMDVGLNTNFADTADNVLQNIYTARESVSGVSLNEEGTNLMAFQKVYNAAIRYFNVLDENLNTIINTMGQ</sequence>
<dbReference type="PATRIC" id="fig|52689.4.peg.250"/>
<dbReference type="Pfam" id="PF00460">
    <property type="entry name" value="Flg_bb_rod"/>
    <property type="match status" value="1"/>
</dbReference>
<dbReference type="OrthoDB" id="9802553at2"/>
<protein>
    <recommendedName>
        <fullName evidence="4">Flagellar hook-associated protein 1</fullName>
    </recommendedName>
</protein>
<evidence type="ECO:0000259" key="7">
    <source>
        <dbReference type="Pfam" id="PF00460"/>
    </source>
</evidence>
<feature type="domain" description="Flagellar hook-associated protein FlgK helical" evidence="8">
    <location>
        <begin position="101"/>
        <end position="354"/>
    </location>
</feature>
<evidence type="ECO:0000256" key="3">
    <source>
        <dbReference type="ARBA" id="ARBA00009677"/>
    </source>
</evidence>
<name>A0A0L6U4A7_9FIRM</name>
<evidence type="ECO:0000313" key="10">
    <source>
        <dbReference type="Proteomes" id="UP000036873"/>
    </source>
</evidence>
<evidence type="ECO:0000256" key="2">
    <source>
        <dbReference type="ARBA" id="ARBA00004613"/>
    </source>
</evidence>
<dbReference type="InterPro" id="IPR019776">
    <property type="entry name" value="Flagellar_basal_body_rod_CS"/>
</dbReference>
<dbReference type="STRING" id="52689.AKG39_05800"/>
<comment type="similarity">
    <text evidence="3">Belongs to the flagella basal body rod proteins family.</text>
</comment>
<dbReference type="PROSITE" id="PS00588">
    <property type="entry name" value="FLAGELLA_BB_ROD"/>
    <property type="match status" value="1"/>
</dbReference>
<reference evidence="10" key="1">
    <citation type="submission" date="2015-07" db="EMBL/GenBank/DDBJ databases">
        <title>Draft genome sequence of Acetobacterium bakii DSM 8293, a potential psychrophilic chemical producer through syngas fermentation.</title>
        <authorList>
            <person name="Song Y."/>
            <person name="Hwang S."/>
            <person name="Cho B.-K."/>
        </authorList>
    </citation>
    <scope>NUCLEOTIDE SEQUENCE [LARGE SCALE GENOMIC DNA]</scope>
    <source>
        <strain evidence="10">DSM 8239</strain>
    </source>
</reference>
<evidence type="ECO:0000256" key="1">
    <source>
        <dbReference type="ARBA" id="ARBA00004365"/>
    </source>
</evidence>
<dbReference type="Pfam" id="PF22638">
    <property type="entry name" value="FlgK_D1"/>
    <property type="match status" value="1"/>
</dbReference>
<dbReference type="Proteomes" id="UP000036873">
    <property type="component" value="Unassembled WGS sequence"/>
</dbReference>
<dbReference type="AlphaFoldDB" id="A0A0L6U4A7"/>
<dbReference type="PANTHER" id="PTHR30033">
    <property type="entry name" value="FLAGELLAR HOOK-ASSOCIATED PROTEIN 1"/>
    <property type="match status" value="1"/>
</dbReference>
<evidence type="ECO:0000256" key="5">
    <source>
        <dbReference type="ARBA" id="ARBA00022525"/>
    </source>
</evidence>
<comment type="subcellular location">
    <subcellularLocation>
        <location evidence="1">Bacterial flagellum</location>
    </subcellularLocation>
    <subcellularLocation>
        <location evidence="2">Secreted</location>
    </subcellularLocation>
</comment>